<dbReference type="Proteomes" id="UP000007148">
    <property type="component" value="Unassembled WGS sequence"/>
</dbReference>
<organism evidence="2 3">
    <name type="scientific">Serendipita indica (strain DSM 11827)</name>
    <name type="common">Root endophyte fungus</name>
    <name type="synonym">Piriformospora indica</name>
    <dbReference type="NCBI Taxonomy" id="1109443"/>
    <lineage>
        <taxon>Eukaryota</taxon>
        <taxon>Fungi</taxon>
        <taxon>Dikarya</taxon>
        <taxon>Basidiomycota</taxon>
        <taxon>Agaricomycotina</taxon>
        <taxon>Agaricomycetes</taxon>
        <taxon>Sebacinales</taxon>
        <taxon>Serendipitaceae</taxon>
        <taxon>Serendipita</taxon>
    </lineage>
</organism>
<keyword evidence="3" id="KW-1185">Reference proteome</keyword>
<dbReference type="EMBL" id="CAFZ01000308">
    <property type="protein sequence ID" value="CCA74392.1"/>
    <property type="molecule type" value="Genomic_DNA"/>
</dbReference>
<evidence type="ECO:0000313" key="2">
    <source>
        <dbReference type="EMBL" id="CCA74392.1"/>
    </source>
</evidence>
<accession>G4TSU5</accession>
<dbReference type="HOGENOM" id="CLU_1409304_0_0_1"/>
<dbReference type="AlphaFoldDB" id="G4TSU5"/>
<reference evidence="2 3" key="1">
    <citation type="journal article" date="2011" name="PLoS Pathog.">
        <title>Endophytic Life Strategies Decoded by Genome and Transcriptome Analyses of the Mutualistic Root Symbiont Piriformospora indica.</title>
        <authorList>
            <person name="Zuccaro A."/>
            <person name="Lahrmann U."/>
            <person name="Guldener U."/>
            <person name="Langen G."/>
            <person name="Pfiffi S."/>
            <person name="Biedenkopf D."/>
            <person name="Wong P."/>
            <person name="Samans B."/>
            <person name="Grimm C."/>
            <person name="Basiewicz M."/>
            <person name="Murat C."/>
            <person name="Martin F."/>
            <person name="Kogel K.H."/>
        </authorList>
    </citation>
    <scope>NUCLEOTIDE SEQUENCE [LARGE SCALE GENOMIC DNA]</scope>
    <source>
        <strain evidence="2 3">DSM 11827</strain>
    </source>
</reference>
<sequence length="193" mass="22073">MTQPDLTGLASHLTRPSINIGHNPRTYEPMSMEECLDDGTELSRPWGHTSPKPSGFPAVWDHDPITQEESNEADEKIAIKVEEDEDYAQHNPLFQTSPRCGSPVQRRVAYAVPLDTMYPALSRDRLVHRARSLTEDRMVSAYHTHYPYTAVSCLPLVLINLFSSLSHFDLSPQRIYKPMYLSQCKLMDDKNNW</sequence>
<proteinExistence type="predicted"/>
<name>G4TSU5_SERID</name>
<feature type="region of interest" description="Disordered" evidence="1">
    <location>
        <begin position="1"/>
        <end position="26"/>
    </location>
</feature>
<dbReference type="InParanoid" id="G4TSU5"/>
<feature type="region of interest" description="Disordered" evidence="1">
    <location>
        <begin position="38"/>
        <end position="72"/>
    </location>
</feature>
<comment type="caution">
    <text evidence="2">The sequence shown here is derived from an EMBL/GenBank/DDBJ whole genome shotgun (WGS) entry which is preliminary data.</text>
</comment>
<evidence type="ECO:0000256" key="1">
    <source>
        <dbReference type="SAM" id="MobiDB-lite"/>
    </source>
</evidence>
<gene>
    <name evidence="2" type="ORF">PIIN_08344</name>
</gene>
<protein>
    <submittedName>
        <fullName evidence="2">Uncharacterized protein</fullName>
    </submittedName>
</protein>
<evidence type="ECO:0000313" key="3">
    <source>
        <dbReference type="Proteomes" id="UP000007148"/>
    </source>
</evidence>